<sequence>MTTLSWNCQGIGPPWKVRFLMDVISQERPNFVFLCETICKKEKMEFLRMKLGFEGMVVVDPQGRSGGLAFLWRECDQANLLSLSQHHIDVEVSVEGMGVWRITGMYGEPERNNRRKTWDLLRNLSRDSNLPWCTIGDLNNVTSQQDKHGGELYPTWLIDGFNEALTDVGLRDMELTCHQFTC</sequence>
<proteinExistence type="predicted"/>
<protein>
    <submittedName>
        <fullName evidence="2">Endo/exonuclease/phosphatase domain-containing protein</fullName>
    </submittedName>
</protein>
<dbReference type="EMBL" id="JAUIZM010000006">
    <property type="protein sequence ID" value="KAK1378727.1"/>
    <property type="molecule type" value="Genomic_DNA"/>
</dbReference>
<dbReference type="InterPro" id="IPR036691">
    <property type="entry name" value="Endo/exonu/phosph_ase_sf"/>
</dbReference>
<keyword evidence="3" id="KW-1185">Reference proteome</keyword>
<reference evidence="2" key="2">
    <citation type="submission" date="2023-05" db="EMBL/GenBank/DDBJ databases">
        <authorList>
            <person name="Schelkunov M.I."/>
        </authorList>
    </citation>
    <scope>NUCLEOTIDE SEQUENCE</scope>
    <source>
        <strain evidence="2">Hsosn_3</strain>
        <tissue evidence="2">Leaf</tissue>
    </source>
</reference>
<gene>
    <name evidence="2" type="ORF">POM88_025471</name>
</gene>
<evidence type="ECO:0000313" key="2">
    <source>
        <dbReference type="EMBL" id="KAK1378727.1"/>
    </source>
</evidence>
<evidence type="ECO:0000313" key="3">
    <source>
        <dbReference type="Proteomes" id="UP001237642"/>
    </source>
</evidence>
<dbReference type="Gene3D" id="3.60.10.10">
    <property type="entry name" value="Endonuclease/exonuclease/phosphatase"/>
    <property type="match status" value="1"/>
</dbReference>
<dbReference type="GO" id="GO:0003824">
    <property type="term" value="F:catalytic activity"/>
    <property type="evidence" value="ECO:0007669"/>
    <property type="project" value="InterPro"/>
</dbReference>
<organism evidence="2 3">
    <name type="scientific">Heracleum sosnowskyi</name>
    <dbReference type="NCBI Taxonomy" id="360622"/>
    <lineage>
        <taxon>Eukaryota</taxon>
        <taxon>Viridiplantae</taxon>
        <taxon>Streptophyta</taxon>
        <taxon>Embryophyta</taxon>
        <taxon>Tracheophyta</taxon>
        <taxon>Spermatophyta</taxon>
        <taxon>Magnoliopsida</taxon>
        <taxon>eudicotyledons</taxon>
        <taxon>Gunneridae</taxon>
        <taxon>Pentapetalae</taxon>
        <taxon>asterids</taxon>
        <taxon>campanulids</taxon>
        <taxon>Apiales</taxon>
        <taxon>Apiaceae</taxon>
        <taxon>Apioideae</taxon>
        <taxon>apioid superclade</taxon>
        <taxon>Tordylieae</taxon>
        <taxon>Tordyliinae</taxon>
        <taxon>Heracleum</taxon>
    </lineage>
</organism>
<dbReference type="Pfam" id="PF03372">
    <property type="entry name" value="Exo_endo_phos"/>
    <property type="match status" value="1"/>
</dbReference>
<dbReference type="PANTHER" id="PTHR35218:SF9">
    <property type="entry name" value="ENDONUCLEASE_EXONUCLEASE_PHOSPHATASE DOMAIN-CONTAINING PROTEIN"/>
    <property type="match status" value="1"/>
</dbReference>
<accession>A0AAD8I419</accession>
<dbReference type="SUPFAM" id="SSF56219">
    <property type="entry name" value="DNase I-like"/>
    <property type="match status" value="1"/>
</dbReference>
<dbReference type="InterPro" id="IPR005135">
    <property type="entry name" value="Endo/exonuclease/phosphatase"/>
</dbReference>
<feature type="domain" description="Endonuclease/exonuclease/phosphatase" evidence="1">
    <location>
        <begin position="4"/>
        <end position="149"/>
    </location>
</feature>
<reference evidence="2" key="1">
    <citation type="submission" date="2023-02" db="EMBL/GenBank/DDBJ databases">
        <title>Genome of toxic invasive species Heracleum sosnowskyi carries increased number of genes despite the absence of recent whole-genome duplications.</title>
        <authorList>
            <person name="Schelkunov M."/>
            <person name="Shtratnikova V."/>
            <person name="Makarenko M."/>
            <person name="Klepikova A."/>
            <person name="Omelchenko D."/>
            <person name="Novikova G."/>
            <person name="Obukhova E."/>
            <person name="Bogdanov V."/>
            <person name="Penin A."/>
            <person name="Logacheva M."/>
        </authorList>
    </citation>
    <scope>NUCLEOTIDE SEQUENCE</scope>
    <source>
        <strain evidence="2">Hsosn_3</strain>
        <tissue evidence="2">Leaf</tissue>
    </source>
</reference>
<comment type="caution">
    <text evidence="2">The sequence shown here is derived from an EMBL/GenBank/DDBJ whole genome shotgun (WGS) entry which is preliminary data.</text>
</comment>
<name>A0AAD8I419_9APIA</name>
<dbReference type="Proteomes" id="UP001237642">
    <property type="component" value="Unassembled WGS sequence"/>
</dbReference>
<dbReference type="PANTHER" id="PTHR35218">
    <property type="entry name" value="RNASE H DOMAIN-CONTAINING PROTEIN"/>
    <property type="match status" value="1"/>
</dbReference>
<dbReference type="AlphaFoldDB" id="A0AAD8I419"/>
<evidence type="ECO:0000259" key="1">
    <source>
        <dbReference type="Pfam" id="PF03372"/>
    </source>
</evidence>